<evidence type="ECO:0000256" key="9">
    <source>
        <dbReference type="ARBA" id="ARBA00023244"/>
    </source>
</evidence>
<evidence type="ECO:0000256" key="5">
    <source>
        <dbReference type="ARBA" id="ARBA00012655"/>
    </source>
</evidence>
<dbReference type="CDD" id="cd13645">
    <property type="entry name" value="PBP2_HuPBGD_like"/>
    <property type="match status" value="1"/>
</dbReference>
<evidence type="ECO:0000259" key="14">
    <source>
        <dbReference type="Pfam" id="PF03900"/>
    </source>
</evidence>
<dbReference type="PANTHER" id="PTHR11557">
    <property type="entry name" value="PORPHOBILINOGEN DEAMINASE"/>
    <property type="match status" value="1"/>
</dbReference>
<evidence type="ECO:0000256" key="11">
    <source>
        <dbReference type="ARBA" id="ARBA00033064"/>
    </source>
</evidence>
<dbReference type="SUPFAM" id="SSF54782">
    <property type="entry name" value="Porphobilinogen deaminase (hydroxymethylbilane synthase), C-terminal domain"/>
    <property type="match status" value="1"/>
</dbReference>
<dbReference type="HOGENOM" id="CLU_019704_0_2_1"/>
<gene>
    <name evidence="15" type="ORF">SPOG_01998</name>
</gene>
<keyword evidence="8" id="KW-0350">Heme biosynthesis</keyword>
<evidence type="ECO:0000259" key="13">
    <source>
        <dbReference type="Pfam" id="PF01379"/>
    </source>
</evidence>
<comment type="similarity">
    <text evidence="4">Belongs to the HMBS family.</text>
</comment>
<dbReference type="RefSeq" id="XP_013022556.1">
    <property type="nucleotide sequence ID" value="XM_013167102.1"/>
</dbReference>
<name>S9X6E7_SCHCR</name>
<evidence type="ECO:0000256" key="12">
    <source>
        <dbReference type="ARBA" id="ARBA00048169"/>
    </source>
</evidence>
<comment type="cofactor">
    <cofactor evidence="1">
        <name>dipyrromethane</name>
        <dbReference type="ChEBI" id="CHEBI:60342"/>
    </cofactor>
</comment>
<dbReference type="GO" id="GO:0005737">
    <property type="term" value="C:cytoplasm"/>
    <property type="evidence" value="ECO:0007669"/>
    <property type="project" value="TreeGrafter"/>
</dbReference>
<dbReference type="GO" id="GO:0006782">
    <property type="term" value="P:protoporphyrinogen IX biosynthetic process"/>
    <property type="evidence" value="ECO:0007669"/>
    <property type="project" value="UniProtKB-UniPathway"/>
</dbReference>
<keyword evidence="16" id="KW-1185">Reference proteome</keyword>
<accession>S9X6E7</accession>
<protein>
    <recommendedName>
        <fullName evidence="6">Porphobilinogen deaminase</fullName>
        <ecNumber evidence="5">2.5.1.61</ecNumber>
    </recommendedName>
    <alternativeName>
        <fullName evidence="11">Hydroxymethylbilane synthase</fullName>
    </alternativeName>
    <alternativeName>
        <fullName evidence="10">Pre-uroporphyrinogen synthase</fullName>
    </alternativeName>
</protein>
<dbReference type="PROSITE" id="PS00533">
    <property type="entry name" value="PORPHOBILINOGEN_DEAM"/>
    <property type="match status" value="1"/>
</dbReference>
<evidence type="ECO:0000256" key="8">
    <source>
        <dbReference type="ARBA" id="ARBA00023133"/>
    </source>
</evidence>
<dbReference type="AlphaFoldDB" id="S9X6E7"/>
<dbReference type="InterPro" id="IPR022419">
    <property type="entry name" value="Porphobilin_deaminase_cofac_BS"/>
</dbReference>
<comment type="catalytic activity">
    <reaction evidence="12">
        <text>4 porphobilinogen + H2O = hydroxymethylbilane + 4 NH4(+)</text>
        <dbReference type="Rhea" id="RHEA:13185"/>
        <dbReference type="ChEBI" id="CHEBI:15377"/>
        <dbReference type="ChEBI" id="CHEBI:28938"/>
        <dbReference type="ChEBI" id="CHEBI:57845"/>
        <dbReference type="ChEBI" id="CHEBI:58126"/>
        <dbReference type="EC" id="2.5.1.61"/>
    </reaction>
</comment>
<dbReference type="InterPro" id="IPR022418">
    <property type="entry name" value="Porphobilinogen_deaminase_C"/>
</dbReference>
<evidence type="ECO:0000256" key="4">
    <source>
        <dbReference type="ARBA" id="ARBA00005638"/>
    </source>
</evidence>
<dbReference type="PRINTS" id="PR00151">
    <property type="entry name" value="PORPHBDMNASE"/>
</dbReference>
<dbReference type="FunFam" id="3.40.190.10:FF:000005">
    <property type="entry name" value="Porphobilinogen deaminase"/>
    <property type="match status" value="1"/>
</dbReference>
<keyword evidence="9" id="KW-0627">Porphyrin biosynthesis</keyword>
<evidence type="ECO:0000313" key="15">
    <source>
        <dbReference type="EMBL" id="EPY52677.1"/>
    </source>
</evidence>
<evidence type="ECO:0000256" key="10">
    <source>
        <dbReference type="ARBA" id="ARBA00030685"/>
    </source>
</evidence>
<dbReference type="OMA" id="LWQANHI"/>
<keyword evidence="7" id="KW-0808">Transferase</keyword>
<dbReference type="InterPro" id="IPR022417">
    <property type="entry name" value="Porphobilin_deaminase_N"/>
</dbReference>
<comment type="function">
    <text evidence="2">Tetrapolymerization of the monopyrrole PBG into the hydroxymethylbilane pre-uroporphyrinogen in several discrete steps.</text>
</comment>
<dbReference type="SUPFAM" id="SSF53850">
    <property type="entry name" value="Periplasmic binding protein-like II"/>
    <property type="match status" value="1"/>
</dbReference>
<dbReference type="Pfam" id="PF03900">
    <property type="entry name" value="Porphobil_deamC"/>
    <property type="match status" value="1"/>
</dbReference>
<dbReference type="PIRSF" id="PIRSF001438">
    <property type="entry name" value="4pyrrol_synth_OHMeBilane_synth"/>
    <property type="match status" value="1"/>
</dbReference>
<feature type="domain" description="Porphobilinogen deaminase N-terminal" evidence="13">
    <location>
        <begin position="9"/>
        <end position="222"/>
    </location>
</feature>
<evidence type="ECO:0000256" key="2">
    <source>
        <dbReference type="ARBA" id="ARBA00002869"/>
    </source>
</evidence>
<dbReference type="eggNOG" id="KOG2892">
    <property type="taxonomic scope" value="Eukaryota"/>
</dbReference>
<dbReference type="NCBIfam" id="TIGR00212">
    <property type="entry name" value="hemC"/>
    <property type="match status" value="1"/>
</dbReference>
<evidence type="ECO:0000256" key="1">
    <source>
        <dbReference type="ARBA" id="ARBA00001916"/>
    </source>
</evidence>
<feature type="domain" description="Porphobilinogen deaminase C-terminal" evidence="14">
    <location>
        <begin position="235"/>
        <end position="312"/>
    </location>
</feature>
<dbReference type="Proteomes" id="UP000015464">
    <property type="component" value="Unassembled WGS sequence"/>
</dbReference>
<evidence type="ECO:0000313" key="16">
    <source>
        <dbReference type="Proteomes" id="UP000015464"/>
    </source>
</evidence>
<evidence type="ECO:0000256" key="6">
    <source>
        <dbReference type="ARBA" id="ARBA00016519"/>
    </source>
</evidence>
<dbReference type="PANTHER" id="PTHR11557:SF0">
    <property type="entry name" value="PORPHOBILINOGEN DEAMINASE"/>
    <property type="match status" value="1"/>
</dbReference>
<dbReference type="STRING" id="653667.S9X6E7"/>
<proteinExistence type="inferred from homology"/>
<dbReference type="FunFam" id="3.40.190.10:FF:000086">
    <property type="entry name" value="Probable porphobilinogen deaminase"/>
    <property type="match status" value="1"/>
</dbReference>
<organism evidence="15 16">
    <name type="scientific">Schizosaccharomyces cryophilus (strain OY26 / ATCC MYA-4695 / CBS 11777 / NBRC 106824 / NRRL Y48691)</name>
    <name type="common">Fission yeast</name>
    <dbReference type="NCBI Taxonomy" id="653667"/>
    <lineage>
        <taxon>Eukaryota</taxon>
        <taxon>Fungi</taxon>
        <taxon>Dikarya</taxon>
        <taxon>Ascomycota</taxon>
        <taxon>Taphrinomycotina</taxon>
        <taxon>Schizosaccharomycetes</taxon>
        <taxon>Schizosaccharomycetales</taxon>
        <taxon>Schizosaccharomycetaceae</taxon>
        <taxon>Schizosaccharomyces</taxon>
    </lineage>
</organism>
<dbReference type="InterPro" id="IPR036803">
    <property type="entry name" value="Porphobilinogen_deaminase_C_sf"/>
</dbReference>
<evidence type="ECO:0000256" key="3">
    <source>
        <dbReference type="ARBA" id="ARBA00004735"/>
    </source>
</evidence>
<evidence type="ECO:0000256" key="7">
    <source>
        <dbReference type="ARBA" id="ARBA00022679"/>
    </source>
</evidence>
<dbReference type="EMBL" id="KE546989">
    <property type="protein sequence ID" value="EPY52677.1"/>
    <property type="molecule type" value="Genomic_DNA"/>
</dbReference>
<dbReference type="GeneID" id="25036322"/>
<comment type="pathway">
    <text evidence="3">Porphyrin-containing compound metabolism; protoporphyrin-IX biosynthesis; coproporphyrinogen-III from 5-aminolevulinate: step 2/4.</text>
</comment>
<dbReference type="GO" id="GO:0004418">
    <property type="term" value="F:hydroxymethylbilane synthase activity"/>
    <property type="evidence" value="ECO:0007669"/>
    <property type="project" value="UniProtKB-EC"/>
</dbReference>
<reference evidence="15 16" key="1">
    <citation type="journal article" date="2011" name="Science">
        <title>Comparative functional genomics of the fission yeasts.</title>
        <authorList>
            <person name="Rhind N."/>
            <person name="Chen Z."/>
            <person name="Yassour M."/>
            <person name="Thompson D.A."/>
            <person name="Haas B.J."/>
            <person name="Habib N."/>
            <person name="Wapinski I."/>
            <person name="Roy S."/>
            <person name="Lin M.F."/>
            <person name="Heiman D.I."/>
            <person name="Young S.K."/>
            <person name="Furuya K."/>
            <person name="Guo Y."/>
            <person name="Pidoux A."/>
            <person name="Chen H.M."/>
            <person name="Robbertse B."/>
            <person name="Goldberg J.M."/>
            <person name="Aoki K."/>
            <person name="Bayne E.H."/>
            <person name="Berlin A.M."/>
            <person name="Desjardins C.A."/>
            <person name="Dobbs E."/>
            <person name="Dukaj L."/>
            <person name="Fan L."/>
            <person name="FitzGerald M.G."/>
            <person name="French C."/>
            <person name="Gujja S."/>
            <person name="Hansen K."/>
            <person name="Keifenheim D."/>
            <person name="Levin J.Z."/>
            <person name="Mosher R.A."/>
            <person name="Mueller C.A."/>
            <person name="Pfiffner J."/>
            <person name="Priest M."/>
            <person name="Russ C."/>
            <person name="Smialowska A."/>
            <person name="Swoboda P."/>
            <person name="Sykes S.M."/>
            <person name="Vaughn M."/>
            <person name="Vengrova S."/>
            <person name="Yoder R."/>
            <person name="Zeng Q."/>
            <person name="Allshire R."/>
            <person name="Baulcombe D."/>
            <person name="Birren B.W."/>
            <person name="Brown W."/>
            <person name="Ekwall K."/>
            <person name="Kellis M."/>
            <person name="Leatherwood J."/>
            <person name="Levin H."/>
            <person name="Margalit H."/>
            <person name="Martienssen R."/>
            <person name="Nieduszynski C.A."/>
            <person name="Spatafora J.W."/>
            <person name="Friedman N."/>
            <person name="Dalgaard J.Z."/>
            <person name="Baumann P."/>
            <person name="Niki H."/>
            <person name="Regev A."/>
            <person name="Nusbaum C."/>
        </authorList>
    </citation>
    <scope>NUCLEOTIDE SEQUENCE [LARGE SCALE GENOMIC DNA]</scope>
    <source>
        <strain evidence="16">OY26 / ATCC MYA-4695 / CBS 11777 / NBRC 106824 / NRRL Y48691</strain>
    </source>
</reference>
<sequence>MPTSTCYPIGTRKSKLAVIQSELVYKQLKEKYPDLEFPIMSRDTIGDEILSKALFEFKHQVAKSLWTRELEALLIVNQCRMLVHCLKDLPVEMPEGMTIACIPRRNCPLDAIVFPKGSSYKTVADLPAGSVVGTSSIRRRALLARHFPHLRFADIRGNVGTRLSKLDEPNSSFSCLVLAAAGLFRLGLKDRVSQMLTAPFNYYAVGQGALAIEVREDDKEMIELLKPLQDTETTYCCVAERSLMKRLQGGCAIPIGVQCDSLAMSSSAYHVSLDGIVVSADGRRSSFASGNRVVNSVEDAEDLGTQVALSLLKNGAGPILEEHHRSSDSEDSTKLNV</sequence>
<dbReference type="EC" id="2.5.1.61" evidence="5"/>
<dbReference type="Pfam" id="PF01379">
    <property type="entry name" value="Porphobil_deam"/>
    <property type="match status" value="1"/>
</dbReference>
<dbReference type="InterPro" id="IPR000860">
    <property type="entry name" value="HemC"/>
</dbReference>
<dbReference type="OrthoDB" id="564646at2759"/>
<dbReference type="Gene3D" id="3.30.160.40">
    <property type="entry name" value="Porphobilinogen deaminase, C-terminal domain"/>
    <property type="match status" value="1"/>
</dbReference>
<dbReference type="UniPathway" id="UPA00251">
    <property type="reaction ID" value="UER00319"/>
</dbReference>
<dbReference type="Gene3D" id="3.40.190.10">
    <property type="entry name" value="Periplasmic binding protein-like II"/>
    <property type="match status" value="2"/>
</dbReference>